<dbReference type="Proteomes" id="UP001206126">
    <property type="component" value="Unassembled WGS sequence"/>
</dbReference>
<keyword evidence="2" id="KW-1185">Reference proteome</keyword>
<accession>A0ABT2DFG7</accession>
<reference evidence="1 2" key="1">
    <citation type="submission" date="2022-08" db="EMBL/GenBank/DDBJ databases">
        <title>Reclassification of Massilia species as members of the genera Telluria, Duganella, Pseudoduganella, Mokoshia gen. nov. and Zemynaea gen. nov. using orthogonal and non-orthogonal genome-based approaches.</title>
        <authorList>
            <person name="Bowman J.P."/>
        </authorList>
    </citation>
    <scope>NUCLEOTIDE SEQUENCE [LARGE SCALE GENOMIC DNA]</scope>
    <source>
        <strain evidence="1 2">JCM 31605</strain>
    </source>
</reference>
<gene>
    <name evidence="1" type="ORF">NX774_18555</name>
</gene>
<evidence type="ECO:0000313" key="1">
    <source>
        <dbReference type="EMBL" id="MCS0809927.1"/>
    </source>
</evidence>
<comment type="caution">
    <text evidence="1">The sequence shown here is derived from an EMBL/GenBank/DDBJ whole genome shotgun (WGS) entry which is preliminary data.</text>
</comment>
<organism evidence="1 2">
    <name type="scientific">Massilia agilis</name>
    <dbReference type="NCBI Taxonomy" id="1811226"/>
    <lineage>
        <taxon>Bacteria</taxon>
        <taxon>Pseudomonadati</taxon>
        <taxon>Pseudomonadota</taxon>
        <taxon>Betaproteobacteria</taxon>
        <taxon>Burkholderiales</taxon>
        <taxon>Oxalobacteraceae</taxon>
        <taxon>Telluria group</taxon>
        <taxon>Massilia</taxon>
    </lineage>
</organism>
<evidence type="ECO:0000313" key="2">
    <source>
        <dbReference type="Proteomes" id="UP001206126"/>
    </source>
</evidence>
<protein>
    <submittedName>
        <fullName evidence="1">Uncharacterized protein</fullName>
    </submittedName>
</protein>
<proteinExistence type="predicted"/>
<sequence length="42" mass="4615">MFPWLAVRENQASFAIAEPHPRRLSSPALQALKDAILAELGV</sequence>
<dbReference type="RefSeq" id="WP_258823787.1">
    <property type="nucleotide sequence ID" value="NZ_JANUHB010000004.1"/>
</dbReference>
<dbReference type="EMBL" id="JANUHB010000004">
    <property type="protein sequence ID" value="MCS0809927.1"/>
    <property type="molecule type" value="Genomic_DNA"/>
</dbReference>
<name>A0ABT2DFG7_9BURK</name>